<dbReference type="RefSeq" id="WP_192024624.1">
    <property type="nucleotide sequence ID" value="NZ_JACYTN010000003.1"/>
</dbReference>
<dbReference type="PANTHER" id="PTHR43630">
    <property type="entry name" value="POLY-BETA-1,6-N-ACETYL-D-GLUCOSAMINE SYNTHASE"/>
    <property type="match status" value="1"/>
</dbReference>
<name>A0ABR9AVW5_9BACL</name>
<dbReference type="CDD" id="cd02511">
    <property type="entry name" value="Beta4Glucosyltransferase"/>
    <property type="match status" value="1"/>
</dbReference>
<dbReference type="SMART" id="SM00028">
    <property type="entry name" value="TPR"/>
    <property type="match status" value="5"/>
</dbReference>
<dbReference type="SUPFAM" id="SSF48452">
    <property type="entry name" value="TPR-like"/>
    <property type="match status" value="1"/>
</dbReference>
<accession>A0ABR9AVW5</accession>
<evidence type="ECO:0000259" key="2">
    <source>
        <dbReference type="Pfam" id="PF00535"/>
    </source>
</evidence>
<dbReference type="Gene3D" id="3.90.550.10">
    <property type="entry name" value="Spore Coat Polysaccharide Biosynthesis Protein SpsA, Chain A"/>
    <property type="match status" value="1"/>
</dbReference>
<comment type="caution">
    <text evidence="3">The sequence shown here is derived from an EMBL/GenBank/DDBJ whole genome shotgun (WGS) entry which is preliminary data.</text>
</comment>
<keyword evidence="4" id="KW-1185">Reference proteome</keyword>
<dbReference type="InterPro" id="IPR011990">
    <property type="entry name" value="TPR-like_helical_dom_sf"/>
</dbReference>
<dbReference type="PANTHER" id="PTHR43630:SF2">
    <property type="entry name" value="GLYCOSYLTRANSFERASE"/>
    <property type="match status" value="1"/>
</dbReference>
<dbReference type="EMBL" id="JACYTN010000003">
    <property type="protein sequence ID" value="MBD8498265.1"/>
    <property type="molecule type" value="Genomic_DNA"/>
</dbReference>
<evidence type="ECO:0000313" key="4">
    <source>
        <dbReference type="Proteomes" id="UP000634529"/>
    </source>
</evidence>
<dbReference type="PROSITE" id="PS50005">
    <property type="entry name" value="TPR"/>
    <property type="match status" value="1"/>
</dbReference>
<dbReference type="Proteomes" id="UP000634529">
    <property type="component" value="Unassembled WGS sequence"/>
</dbReference>
<protein>
    <submittedName>
        <fullName evidence="3">Glycosyltransferase</fullName>
    </submittedName>
</protein>
<dbReference type="InterPro" id="IPR001173">
    <property type="entry name" value="Glyco_trans_2-like"/>
</dbReference>
<dbReference type="InterPro" id="IPR019734">
    <property type="entry name" value="TPR_rpt"/>
</dbReference>
<dbReference type="Gene3D" id="1.25.40.10">
    <property type="entry name" value="Tetratricopeptide repeat domain"/>
    <property type="match status" value="1"/>
</dbReference>
<feature type="domain" description="Glycosyltransferase 2-like" evidence="2">
    <location>
        <begin position="7"/>
        <end position="92"/>
    </location>
</feature>
<dbReference type="SUPFAM" id="SSF53448">
    <property type="entry name" value="Nucleotide-diphospho-sugar transferases"/>
    <property type="match status" value="1"/>
</dbReference>
<dbReference type="InterPro" id="IPR029044">
    <property type="entry name" value="Nucleotide-diphossugar_trans"/>
</dbReference>
<gene>
    <name evidence="3" type="ORF">IFO66_08070</name>
</gene>
<keyword evidence="1" id="KW-0802">TPR repeat</keyword>
<evidence type="ECO:0000313" key="3">
    <source>
        <dbReference type="EMBL" id="MBD8498265.1"/>
    </source>
</evidence>
<proteinExistence type="predicted"/>
<dbReference type="Pfam" id="PF00535">
    <property type="entry name" value="Glycos_transf_2"/>
    <property type="match status" value="1"/>
</dbReference>
<evidence type="ECO:0000256" key="1">
    <source>
        <dbReference type="PROSITE-ProRule" id="PRU00339"/>
    </source>
</evidence>
<organism evidence="3 4">
    <name type="scientific">Paenibacillus arenosi</name>
    <dbReference type="NCBI Taxonomy" id="2774142"/>
    <lineage>
        <taxon>Bacteria</taxon>
        <taxon>Bacillati</taxon>
        <taxon>Bacillota</taxon>
        <taxon>Bacilli</taxon>
        <taxon>Bacillales</taxon>
        <taxon>Paenibacillaceae</taxon>
        <taxon>Paenibacillus</taxon>
    </lineage>
</organism>
<reference evidence="3 4" key="1">
    <citation type="submission" date="2020-09" db="EMBL/GenBank/DDBJ databases">
        <title>Paenibacillus sp. CAU 1523 isolated from sand of Haeundae Beach.</title>
        <authorList>
            <person name="Kim W."/>
        </authorList>
    </citation>
    <scope>NUCLEOTIDE SEQUENCE [LARGE SCALE GENOMIC DNA]</scope>
    <source>
        <strain evidence="3 4">CAU 1523</strain>
    </source>
</reference>
<sequence length="622" mass="72192">MNNVTISLCMIVKDEEHCLERCLESAKHLVDEIIIVDTGSTDRTKHIARRYTDNVYDFEWTENFAAARNYAIEQASSAYILQLDADEIIIDNDNILKAGLDKDFYHITIHNNVDSGQFIVHQFARVFKNTPKYRYVGELHEQIPVNYDTEEWGLLPCYIEHDGYLQRNVQLKDKSNRNMRILKKATAQNPSAFNYFNLGAQYMQENRYLEALEVLKKSYASVEHNDLAQRVVCQIVKCLYELKRWDEAIQLGVDALRLYPNSIDLSFLLGHCYLEVHYVRDAEKCFERCLTIGNNAKAENLVYQAGAESYLALAKLAETYMLDDEPDKAYTCLQDALLLVPDNKMITQLLLEVRPNISYEELQSKLAPVLPLNQQRYISLIGALYNLRNPLIVQFIESSSLTVTGPTAVLYYLFKGDYELVEQELLKAKDKDNFKNHLKDVLLLGLLSGDCSVFQAMKSKFGLSQQEVKWLQQLLTQGEPKTSNLSSNLKLIWRQLVEDLLHLHKYELLEKLLAYAVEPEMRYIMSERFVAFGFYEAALDILVEGKHAAFNYDVYRLAARALEKIGHTSDSLFYYQQAIKINRSMDCLYRMWNLFGDNIVEQQRLLQEMKKLQPYSDWVHSY</sequence>
<feature type="repeat" description="TPR" evidence="1">
    <location>
        <begin position="192"/>
        <end position="225"/>
    </location>
</feature>